<reference evidence="1" key="1">
    <citation type="submission" date="2020-10" db="EMBL/GenBank/DDBJ databases">
        <authorList>
            <person name="Han B."/>
            <person name="Lu T."/>
            <person name="Zhao Q."/>
            <person name="Huang X."/>
            <person name="Zhao Y."/>
        </authorList>
    </citation>
    <scope>NUCLEOTIDE SEQUENCE</scope>
</reference>
<protein>
    <submittedName>
        <fullName evidence="1">Uncharacterized protein</fullName>
    </submittedName>
</protein>
<accession>A0A811QLC5</accession>
<dbReference type="Proteomes" id="UP000604825">
    <property type="component" value="Unassembled WGS sequence"/>
</dbReference>
<evidence type="ECO:0000313" key="2">
    <source>
        <dbReference type="Proteomes" id="UP000604825"/>
    </source>
</evidence>
<comment type="caution">
    <text evidence="1">The sequence shown here is derived from an EMBL/GenBank/DDBJ whole genome shotgun (WGS) entry which is preliminary data.</text>
</comment>
<dbReference type="EMBL" id="CAJGYO010000011">
    <property type="protein sequence ID" value="CAD6259223.1"/>
    <property type="molecule type" value="Genomic_DNA"/>
</dbReference>
<keyword evidence="2" id="KW-1185">Reference proteome</keyword>
<name>A0A811QLC5_9POAL</name>
<dbReference type="AlphaFoldDB" id="A0A811QLC5"/>
<gene>
    <name evidence="1" type="ORF">NCGR_LOCUS42664</name>
</gene>
<evidence type="ECO:0000313" key="1">
    <source>
        <dbReference type="EMBL" id="CAD6259223.1"/>
    </source>
</evidence>
<proteinExistence type="predicted"/>
<organism evidence="1 2">
    <name type="scientific">Miscanthus lutarioriparius</name>
    <dbReference type="NCBI Taxonomy" id="422564"/>
    <lineage>
        <taxon>Eukaryota</taxon>
        <taxon>Viridiplantae</taxon>
        <taxon>Streptophyta</taxon>
        <taxon>Embryophyta</taxon>
        <taxon>Tracheophyta</taxon>
        <taxon>Spermatophyta</taxon>
        <taxon>Magnoliopsida</taxon>
        <taxon>Liliopsida</taxon>
        <taxon>Poales</taxon>
        <taxon>Poaceae</taxon>
        <taxon>PACMAD clade</taxon>
        <taxon>Panicoideae</taxon>
        <taxon>Andropogonodae</taxon>
        <taxon>Andropogoneae</taxon>
        <taxon>Saccharinae</taxon>
        <taxon>Miscanthus</taxon>
    </lineage>
</organism>
<sequence length="66" mass="7417">MDDTIVKQVDYGIQSEDYSSHKTVLILHYAPAGTQDIQKAIFKDESTVGIDTQMPDAEHNQLPKQL</sequence>